<evidence type="ECO:0000256" key="7">
    <source>
        <dbReference type="SAM" id="Phobius"/>
    </source>
</evidence>
<feature type="region of interest" description="Disordered" evidence="6">
    <location>
        <begin position="427"/>
        <end position="531"/>
    </location>
</feature>
<keyword evidence="3 5" id="KW-0067">ATP-binding</keyword>
<feature type="compositionally biased region" description="Basic and acidic residues" evidence="6">
    <location>
        <begin position="277"/>
        <end position="294"/>
    </location>
</feature>
<dbReference type="EMBL" id="SDOZ01000003">
    <property type="protein sequence ID" value="RXZ58189.1"/>
    <property type="molecule type" value="Genomic_DNA"/>
</dbReference>
<dbReference type="Gene3D" id="3.40.50.300">
    <property type="entry name" value="P-loop containing nucleotide triphosphate hydrolases"/>
    <property type="match status" value="1"/>
</dbReference>
<keyword evidence="7" id="KW-0472">Membrane</keyword>
<dbReference type="InterPro" id="IPR041027">
    <property type="entry name" value="FtsK_alpha"/>
</dbReference>
<evidence type="ECO:0000256" key="1">
    <source>
        <dbReference type="ARBA" id="ARBA00006474"/>
    </source>
</evidence>
<feature type="binding site" evidence="5">
    <location>
        <begin position="775"/>
        <end position="782"/>
    </location>
    <ligand>
        <name>ATP</name>
        <dbReference type="ChEBI" id="CHEBI:30616"/>
    </ligand>
</feature>
<dbReference type="InterPro" id="IPR036388">
    <property type="entry name" value="WH-like_DNA-bd_sf"/>
</dbReference>
<dbReference type="AlphaFoldDB" id="A0A4Q2K5Z1"/>
<dbReference type="Gene3D" id="1.10.10.10">
    <property type="entry name" value="Winged helix-like DNA-binding domain superfamily/Winged helix DNA-binding domain"/>
    <property type="match status" value="1"/>
</dbReference>
<dbReference type="SMART" id="SM00843">
    <property type="entry name" value="Ftsk_gamma"/>
    <property type="match status" value="1"/>
</dbReference>
<name>A0A4Q2K5Z1_9FIRM</name>
<feature type="region of interest" description="Disordered" evidence="6">
    <location>
        <begin position="277"/>
        <end position="303"/>
    </location>
</feature>
<proteinExistence type="inferred from homology"/>
<evidence type="ECO:0000256" key="6">
    <source>
        <dbReference type="SAM" id="MobiDB-lite"/>
    </source>
</evidence>
<dbReference type="InterPro" id="IPR036390">
    <property type="entry name" value="WH_DNA-bd_sf"/>
</dbReference>
<evidence type="ECO:0000256" key="2">
    <source>
        <dbReference type="ARBA" id="ARBA00022741"/>
    </source>
</evidence>
<evidence type="ECO:0000256" key="5">
    <source>
        <dbReference type="PROSITE-ProRule" id="PRU00289"/>
    </source>
</evidence>
<feature type="transmembrane region" description="Helical" evidence="7">
    <location>
        <begin position="136"/>
        <end position="154"/>
    </location>
</feature>
<comment type="similarity">
    <text evidence="1">Belongs to the FtsK/SpoIIIE/SftA family.</text>
</comment>
<feature type="compositionally biased region" description="Pro residues" evidence="6">
    <location>
        <begin position="455"/>
        <end position="467"/>
    </location>
</feature>
<evidence type="ECO:0000259" key="8">
    <source>
        <dbReference type="PROSITE" id="PS50901"/>
    </source>
</evidence>
<dbReference type="OrthoDB" id="9807790at2"/>
<dbReference type="Pfam" id="PF09397">
    <property type="entry name" value="FtsK_gamma"/>
    <property type="match status" value="1"/>
</dbReference>
<feature type="domain" description="FtsK" evidence="8">
    <location>
        <begin position="758"/>
        <end position="953"/>
    </location>
</feature>
<keyword evidence="10" id="KW-1185">Reference proteome</keyword>
<keyword evidence="2 5" id="KW-0547">Nucleotide-binding</keyword>
<keyword evidence="4" id="KW-0238">DNA-binding</keyword>
<dbReference type="GO" id="GO:0005524">
    <property type="term" value="F:ATP binding"/>
    <property type="evidence" value="ECO:0007669"/>
    <property type="project" value="UniProtKB-UniRule"/>
</dbReference>
<reference evidence="9 10" key="1">
    <citation type="journal article" date="2019" name="Gut">
        <title>Antibiotics-induced monodominance of a novel gut bacterial order.</title>
        <authorList>
            <person name="Hildebrand F."/>
            <person name="Moitinho-Silva L."/>
            <person name="Blasche S."/>
            <person name="Jahn M.T."/>
            <person name="Gossmann T.I."/>
            <person name="Heuerta-Cepas J."/>
            <person name="Hercog R."/>
            <person name="Luetge M."/>
            <person name="Bahram M."/>
            <person name="Pryszlak A."/>
            <person name="Alves R.J."/>
            <person name="Waszak S.M."/>
            <person name="Zhu A."/>
            <person name="Ye L."/>
            <person name="Costea P.I."/>
            <person name="Aalvink S."/>
            <person name="Belzer C."/>
            <person name="Forslund S.K."/>
            <person name="Sunagawa S."/>
            <person name="Hentschel U."/>
            <person name="Merten C."/>
            <person name="Patil K.R."/>
            <person name="Benes V."/>
            <person name="Bork P."/>
        </authorList>
    </citation>
    <scope>NUCLEOTIDE SEQUENCE [LARGE SCALE GENOMIC DNA]</scope>
    <source>
        <strain evidence="9 10">HDS1380</strain>
    </source>
</reference>
<feature type="region of interest" description="Disordered" evidence="6">
    <location>
        <begin position="579"/>
        <end position="616"/>
    </location>
</feature>
<dbReference type="PANTHER" id="PTHR22683:SF41">
    <property type="entry name" value="DNA TRANSLOCASE FTSK"/>
    <property type="match status" value="1"/>
</dbReference>
<organism evidence="9 10">
    <name type="scientific">Candidatus Borkfalkia ceftriaxoniphila</name>
    <dbReference type="NCBI Taxonomy" id="2508949"/>
    <lineage>
        <taxon>Bacteria</taxon>
        <taxon>Bacillati</taxon>
        <taxon>Bacillota</taxon>
        <taxon>Clostridia</taxon>
        <taxon>Christensenellales</taxon>
        <taxon>Christensenellaceae</taxon>
        <taxon>Candidatus Borkfalkia</taxon>
    </lineage>
</organism>
<feature type="transmembrane region" description="Helical" evidence="7">
    <location>
        <begin position="92"/>
        <end position="116"/>
    </location>
</feature>
<dbReference type="GO" id="GO:0003677">
    <property type="term" value="F:DNA binding"/>
    <property type="evidence" value="ECO:0007669"/>
    <property type="project" value="UniProtKB-KW"/>
</dbReference>
<dbReference type="PROSITE" id="PS50901">
    <property type="entry name" value="FTSK"/>
    <property type="match status" value="1"/>
</dbReference>
<evidence type="ECO:0000256" key="4">
    <source>
        <dbReference type="ARBA" id="ARBA00023125"/>
    </source>
</evidence>
<dbReference type="InterPro" id="IPR002543">
    <property type="entry name" value="FtsK_dom"/>
</dbReference>
<evidence type="ECO:0000313" key="10">
    <source>
        <dbReference type="Proteomes" id="UP000291269"/>
    </source>
</evidence>
<feature type="transmembrane region" description="Helical" evidence="7">
    <location>
        <begin position="24"/>
        <end position="45"/>
    </location>
</feature>
<feature type="compositionally biased region" description="Basic and acidic residues" evidence="6">
    <location>
        <begin position="490"/>
        <end position="499"/>
    </location>
</feature>
<dbReference type="SUPFAM" id="SSF52540">
    <property type="entry name" value="P-loop containing nucleoside triphosphate hydrolases"/>
    <property type="match status" value="1"/>
</dbReference>
<comment type="caution">
    <text evidence="9">The sequence shown here is derived from an EMBL/GenBank/DDBJ whole genome shotgun (WGS) entry which is preliminary data.</text>
</comment>
<dbReference type="InterPro" id="IPR027417">
    <property type="entry name" value="P-loop_NTPase"/>
</dbReference>
<gene>
    <name evidence="9" type="ORF">ESZ91_09015</name>
</gene>
<feature type="transmembrane region" description="Helical" evidence="7">
    <location>
        <begin position="51"/>
        <end position="80"/>
    </location>
</feature>
<protein>
    <recommendedName>
        <fullName evidence="8">FtsK domain-containing protein</fullName>
    </recommendedName>
</protein>
<dbReference type="InterPro" id="IPR018541">
    <property type="entry name" value="Ftsk_gamma"/>
</dbReference>
<sequence>MNNLGRGSENNQNDKDRILTRETVGMVVVLFAALALLILITRSLIFGSVGFAISSFLLGTFGYCSYAVLAALFYLGFVLITGKRITAGKKMTALCVLFFCLLVCLVHTITAAVGEIAYGSYGEYLSDCYRAGENSFFQTTGGGVIFGLVVYPVVKLTTSVGGYIIFSLLMAATAYFIYAAKSGNSVFAAPRPAQKRREQAETPVEAATRNTNGAYDLNYAGTAYAQPAAPAFRSEPQPYAAAQTEIPAADAYPQSPVDQSKRLFAVGETFDFKTKREINKENKRAEAQRREQQRAAEPVSPYAQSRSILYPQSDAPIGSNYTNNLIFDSNSYFNNPNRGSVSREQYSNNFKDVSSFSEGHERSTRTENTATAAPISSYANLYEDGEDGNITYSNKPKKIVTDTTRNTDTAVPDTPYAAYVSPEKNYYRNDVSSPPAATPPAENSFPQFSARRDPAPAPSEPQTPPPFEFGARRTEGNESIRTGFTDSAPEPEREEPVKRERIHKKVISEPEVAATEVPRPAEEPVRFQRPASDFELNEQNDVRKNTEDSFGSAADIFDADDDLSDQPLDSVIPTAMEETTRLRPERTEEIPSLGRSRDRAVEPVRQEPTVEESKPKHVYQKYVSPPLSLLRDYAPAANNSEDEMRENIVTITETLAQLKISCEVVGVTQGPMVTRYDIDIPGNIPASKVLGCDTELAMRLHARDGVNIQPNYENGSISIEVPNKQKTTVGLKEIITSPEFTNAKSSALMFGMGKNIEGRAISGDIAKMKHLLVAGSTGSGKSVCLNSLIISLLYKYSPEELRIILVDPKQVEFNIYDKLPHLMINEIIYEPAKVITVLNWAIAEMERRYSLFKEKTRKGTLVRQVDEYNASLLPEEERLPKIVLIVDELADLMMVAKKDIEDRIQRLTQKSRAAGIHLVLATQRPSVDVITGIIKSNLPTRVAFKVVQEVDSRTILDSTGAEKLLGYGDMLYKTDTMTMPARVQGAFLSSQEVQDVVEFVKEHNEAYYDDAVATYINNSERGESSGGEGSDDSVEAVYIEALRYVVSVGQASISMIQRKCSVGYPKAGKIVEWMENMGYISAFDGAKSRKVLLSQEEFDAKYGDFGN</sequence>
<dbReference type="Pfam" id="PF17854">
    <property type="entry name" value="FtsK_alpha"/>
    <property type="match status" value="1"/>
</dbReference>
<feature type="compositionally biased region" description="Basic and acidic residues" evidence="6">
    <location>
        <begin position="579"/>
        <end position="605"/>
    </location>
</feature>
<keyword evidence="7" id="KW-0812">Transmembrane</keyword>
<dbReference type="CDD" id="cd01127">
    <property type="entry name" value="TrwB_TraG_TraD_VirD4"/>
    <property type="match status" value="1"/>
</dbReference>
<feature type="transmembrane region" description="Helical" evidence="7">
    <location>
        <begin position="161"/>
        <end position="180"/>
    </location>
</feature>
<evidence type="ECO:0000256" key="3">
    <source>
        <dbReference type="ARBA" id="ARBA00022840"/>
    </source>
</evidence>
<dbReference type="SUPFAM" id="SSF46785">
    <property type="entry name" value="Winged helix' DNA-binding domain"/>
    <property type="match status" value="1"/>
</dbReference>
<keyword evidence="7" id="KW-1133">Transmembrane helix</keyword>
<evidence type="ECO:0000313" key="9">
    <source>
        <dbReference type="EMBL" id="RXZ58189.1"/>
    </source>
</evidence>
<dbReference type="InterPro" id="IPR050206">
    <property type="entry name" value="FtsK/SpoIIIE/SftA"/>
</dbReference>
<dbReference type="PANTHER" id="PTHR22683">
    <property type="entry name" value="SPORULATION PROTEIN RELATED"/>
    <property type="match status" value="1"/>
</dbReference>
<dbReference type="Proteomes" id="UP000291269">
    <property type="component" value="Unassembled WGS sequence"/>
</dbReference>
<dbReference type="SMART" id="SM00382">
    <property type="entry name" value="AAA"/>
    <property type="match status" value="1"/>
</dbReference>
<dbReference type="RefSeq" id="WP_129226446.1">
    <property type="nucleotide sequence ID" value="NZ_SDOZ01000003.1"/>
</dbReference>
<dbReference type="Pfam" id="PF01580">
    <property type="entry name" value="FtsK_SpoIIIE"/>
    <property type="match status" value="1"/>
</dbReference>
<dbReference type="InterPro" id="IPR003593">
    <property type="entry name" value="AAA+_ATPase"/>
</dbReference>
<dbReference type="GO" id="GO:0016020">
    <property type="term" value="C:membrane"/>
    <property type="evidence" value="ECO:0007669"/>
    <property type="project" value="UniProtKB-SubCell"/>
</dbReference>
<dbReference type="Gene3D" id="3.30.980.40">
    <property type="match status" value="1"/>
</dbReference>
<accession>A0A4Q2K5Z1</accession>